<comment type="caution">
    <text evidence="1">The sequence shown here is derived from an EMBL/GenBank/DDBJ whole genome shotgun (WGS) entry which is preliminary data.</text>
</comment>
<gene>
    <name evidence="1" type="ORF">HJG63_010358</name>
</gene>
<protein>
    <submittedName>
        <fullName evidence="1">Uncharacterized protein</fullName>
    </submittedName>
</protein>
<evidence type="ECO:0000313" key="1">
    <source>
        <dbReference type="EMBL" id="KAF6496128.1"/>
    </source>
</evidence>
<proteinExistence type="predicted"/>
<organism evidence="1 2">
    <name type="scientific">Rousettus aegyptiacus</name>
    <name type="common">Egyptian fruit bat</name>
    <name type="synonym">Pteropus aegyptiacus</name>
    <dbReference type="NCBI Taxonomy" id="9407"/>
    <lineage>
        <taxon>Eukaryota</taxon>
        <taxon>Metazoa</taxon>
        <taxon>Chordata</taxon>
        <taxon>Craniata</taxon>
        <taxon>Vertebrata</taxon>
        <taxon>Euteleostomi</taxon>
        <taxon>Mammalia</taxon>
        <taxon>Eutheria</taxon>
        <taxon>Laurasiatheria</taxon>
        <taxon>Chiroptera</taxon>
        <taxon>Yinpterochiroptera</taxon>
        <taxon>Pteropodoidea</taxon>
        <taxon>Pteropodidae</taxon>
        <taxon>Rousettinae</taxon>
        <taxon>Rousettus</taxon>
    </lineage>
</organism>
<dbReference type="EMBL" id="JACASE010000002">
    <property type="protein sequence ID" value="KAF6496128.1"/>
    <property type="molecule type" value="Genomic_DNA"/>
</dbReference>
<accession>A0A7J8JHE7</accession>
<reference evidence="1 2" key="1">
    <citation type="journal article" date="2020" name="Nature">
        <title>Six reference-quality genomes reveal evolution of bat adaptations.</title>
        <authorList>
            <person name="Jebb D."/>
            <person name="Huang Z."/>
            <person name="Pippel M."/>
            <person name="Hughes G.M."/>
            <person name="Lavrichenko K."/>
            <person name="Devanna P."/>
            <person name="Winkler S."/>
            <person name="Jermiin L.S."/>
            <person name="Skirmuntt E.C."/>
            <person name="Katzourakis A."/>
            <person name="Burkitt-Gray L."/>
            <person name="Ray D.A."/>
            <person name="Sullivan K.A.M."/>
            <person name="Roscito J.G."/>
            <person name="Kirilenko B.M."/>
            <person name="Davalos L.M."/>
            <person name="Corthals A.P."/>
            <person name="Power M.L."/>
            <person name="Jones G."/>
            <person name="Ransome R.D."/>
            <person name="Dechmann D.K.N."/>
            <person name="Locatelli A.G."/>
            <person name="Puechmaille S.J."/>
            <person name="Fedrigo O."/>
            <person name="Jarvis E.D."/>
            <person name="Hiller M."/>
            <person name="Vernes S.C."/>
            <person name="Myers E.W."/>
            <person name="Teeling E.C."/>
        </authorList>
    </citation>
    <scope>NUCLEOTIDE SEQUENCE [LARGE SCALE GENOMIC DNA]</scope>
    <source>
        <strain evidence="1">MRouAeg1</strain>
        <tissue evidence="1">Muscle</tissue>
    </source>
</reference>
<dbReference type="Proteomes" id="UP000593571">
    <property type="component" value="Unassembled WGS sequence"/>
</dbReference>
<evidence type="ECO:0000313" key="2">
    <source>
        <dbReference type="Proteomes" id="UP000593571"/>
    </source>
</evidence>
<keyword evidence="2" id="KW-1185">Reference proteome</keyword>
<sequence>MVELGSEPGLSLMGSLFIPLPSLGLSFPICKMSTSDVMPPLPVTVGRWGGRGGAGRGPGGANAALWCGAVCALCHHTAWGWGLRAFVAWPWTGPSLEPYVRAGNSTLVWHRCCQDPHSQVKVPGTQRSRPLDLRLPLGLKLSPSSTLGSRS</sequence>
<dbReference type="AlphaFoldDB" id="A0A7J8JHE7"/>
<name>A0A7J8JHE7_ROUAE</name>